<dbReference type="Gene3D" id="3.10.129.10">
    <property type="entry name" value="Hotdog Thioesterase"/>
    <property type="match status" value="1"/>
</dbReference>
<dbReference type="SUPFAM" id="SSF54637">
    <property type="entry name" value="Thioesterase/thiol ester dehydrase-isomerase"/>
    <property type="match status" value="1"/>
</dbReference>
<evidence type="ECO:0000313" key="5">
    <source>
        <dbReference type="Proteomes" id="UP000196475"/>
    </source>
</evidence>
<organism evidence="4 5">
    <name type="scientific">Bacillus thermozeamaize</name>
    <dbReference type="NCBI Taxonomy" id="230954"/>
    <lineage>
        <taxon>Bacteria</taxon>
        <taxon>Bacillati</taxon>
        <taxon>Bacillota</taxon>
        <taxon>Bacilli</taxon>
        <taxon>Bacillales</taxon>
        <taxon>Bacillaceae</taxon>
        <taxon>Bacillus</taxon>
    </lineage>
</organism>
<evidence type="ECO:0000313" key="4">
    <source>
        <dbReference type="EMBL" id="OUM90387.1"/>
    </source>
</evidence>
<dbReference type="Proteomes" id="UP000196475">
    <property type="component" value="Unassembled WGS sequence"/>
</dbReference>
<dbReference type="InterPro" id="IPR039298">
    <property type="entry name" value="ACOT13"/>
</dbReference>
<dbReference type="GO" id="GO:0047617">
    <property type="term" value="F:fatty acyl-CoA hydrolase activity"/>
    <property type="evidence" value="ECO:0007669"/>
    <property type="project" value="InterPro"/>
</dbReference>
<keyword evidence="2" id="KW-0378">Hydrolase</keyword>
<sequence length="135" mass="14442">MAMEEKHRRSVSPYWDYIGMREVELNNGTSIVELPVIYEITQRRGTVHGGVLASLVDAAVGAAIRSLLPSGQSAVTVELKLNYIRPASGTKLIGRGKVINKGKTIAVGEAQVIDDQGKVVAAGMATFMIFANENG</sequence>
<evidence type="ECO:0000256" key="1">
    <source>
        <dbReference type="ARBA" id="ARBA00008324"/>
    </source>
</evidence>
<reference evidence="5" key="1">
    <citation type="submission" date="2016-06" db="EMBL/GenBank/DDBJ databases">
        <authorList>
            <person name="Nascimento L."/>
            <person name="Pereira R.V."/>
            <person name="Martins L.F."/>
            <person name="Quaggio R.B."/>
            <person name="Silva A.M."/>
            <person name="Setubal J.C."/>
        </authorList>
    </citation>
    <scope>NUCLEOTIDE SEQUENCE [LARGE SCALE GENOMIC DNA]</scope>
</reference>
<dbReference type="NCBIfam" id="TIGR00369">
    <property type="entry name" value="unchar_dom_1"/>
    <property type="match status" value="1"/>
</dbReference>
<comment type="caution">
    <text evidence="4">The sequence shown here is derived from an EMBL/GenBank/DDBJ whole genome shotgun (WGS) entry which is preliminary data.</text>
</comment>
<dbReference type="PANTHER" id="PTHR21660">
    <property type="entry name" value="THIOESTERASE SUPERFAMILY MEMBER-RELATED"/>
    <property type="match status" value="1"/>
</dbReference>
<dbReference type="InterPro" id="IPR029069">
    <property type="entry name" value="HotDog_dom_sf"/>
</dbReference>
<dbReference type="Pfam" id="PF03061">
    <property type="entry name" value="4HBT"/>
    <property type="match status" value="1"/>
</dbReference>
<dbReference type="InterPro" id="IPR003736">
    <property type="entry name" value="PAAI_dom"/>
</dbReference>
<accession>A0A1Y3PW70</accession>
<comment type="similarity">
    <text evidence="1">Belongs to the thioesterase PaaI family.</text>
</comment>
<dbReference type="EMBL" id="LZRT01000019">
    <property type="protein sequence ID" value="OUM90387.1"/>
    <property type="molecule type" value="Genomic_DNA"/>
</dbReference>
<evidence type="ECO:0000256" key="2">
    <source>
        <dbReference type="ARBA" id="ARBA00022801"/>
    </source>
</evidence>
<proteinExistence type="inferred from homology"/>
<name>A0A1Y3PW70_9BACI</name>
<dbReference type="CDD" id="cd03443">
    <property type="entry name" value="PaaI_thioesterase"/>
    <property type="match status" value="1"/>
</dbReference>
<gene>
    <name evidence="4" type="ORF">BAA01_16225</name>
</gene>
<dbReference type="InterPro" id="IPR006683">
    <property type="entry name" value="Thioestr_dom"/>
</dbReference>
<protein>
    <submittedName>
        <fullName evidence="4">Thioesterase</fullName>
    </submittedName>
</protein>
<evidence type="ECO:0000259" key="3">
    <source>
        <dbReference type="Pfam" id="PF03061"/>
    </source>
</evidence>
<dbReference type="PANTHER" id="PTHR21660:SF1">
    <property type="entry name" value="ACYL-COENZYME A THIOESTERASE 13"/>
    <property type="match status" value="1"/>
</dbReference>
<dbReference type="AlphaFoldDB" id="A0A1Y3PW70"/>
<feature type="domain" description="Thioesterase" evidence="3">
    <location>
        <begin position="45"/>
        <end position="121"/>
    </location>
</feature>